<feature type="domain" description="Fe2OG dioxygenase" evidence="2">
    <location>
        <begin position="150"/>
        <end position="257"/>
    </location>
</feature>
<proteinExistence type="inferred from homology"/>
<dbReference type="GO" id="GO:0016491">
    <property type="term" value="F:oxidoreductase activity"/>
    <property type="evidence" value="ECO:0007669"/>
    <property type="project" value="UniProtKB-KW"/>
</dbReference>
<dbReference type="GO" id="GO:0046872">
    <property type="term" value="F:metal ion binding"/>
    <property type="evidence" value="ECO:0007669"/>
    <property type="project" value="UniProtKB-KW"/>
</dbReference>
<evidence type="ECO:0000259" key="2">
    <source>
        <dbReference type="PROSITE" id="PS51471"/>
    </source>
</evidence>
<keyword evidence="1" id="KW-0560">Oxidoreductase</keyword>
<keyword evidence="4" id="KW-1185">Reference proteome</keyword>
<evidence type="ECO:0000256" key="1">
    <source>
        <dbReference type="RuleBase" id="RU003682"/>
    </source>
</evidence>
<dbReference type="Proteomes" id="UP000054845">
    <property type="component" value="Unassembled WGS sequence"/>
</dbReference>
<protein>
    <submittedName>
        <fullName evidence="3">2og-fe oxygenase</fullName>
    </submittedName>
</protein>
<keyword evidence="1" id="KW-0408">Iron</keyword>
<dbReference type="InterPro" id="IPR044861">
    <property type="entry name" value="IPNS-like_FE2OG_OXY"/>
</dbReference>
<dbReference type="InterPro" id="IPR026992">
    <property type="entry name" value="DIOX_N"/>
</dbReference>
<dbReference type="InterPro" id="IPR027443">
    <property type="entry name" value="IPNS-like_sf"/>
</dbReference>
<organism evidence="3 4">
    <name type="scientific">Ceraceosorus bombacis</name>
    <dbReference type="NCBI Taxonomy" id="401625"/>
    <lineage>
        <taxon>Eukaryota</taxon>
        <taxon>Fungi</taxon>
        <taxon>Dikarya</taxon>
        <taxon>Basidiomycota</taxon>
        <taxon>Ustilaginomycotina</taxon>
        <taxon>Exobasidiomycetes</taxon>
        <taxon>Ceraceosorales</taxon>
        <taxon>Ceraceosoraceae</taxon>
        <taxon>Ceraceosorus</taxon>
    </lineage>
</organism>
<dbReference type="AlphaFoldDB" id="A0A0P1BRE6"/>
<comment type="similarity">
    <text evidence="1">Belongs to the iron/ascorbate-dependent oxidoreductase family.</text>
</comment>
<dbReference type="OrthoDB" id="288590at2759"/>
<keyword evidence="1" id="KW-0479">Metal-binding</keyword>
<sequence>MPFAVPVVDIGPYVQQDGTPEQRAIVAAAIDEACRTFGFIQVIGHGVPTALTNGLAEAIDEFFRLDLEVKKAYRTPPEVNRGYTAPKSESLSLSLGYESSSRMKDFFEAFNVGLAKSDFPNLPVDSKHYPENVWPSTEHAPTFKHRVQSYFVEAGRVARTEVRLDGKDDLMGMGAHTDFGIVTVLWADQVRGLQVLDAQGSWHDVSPMEGALLINLGDLTARWTNERWTSTLHRVKPPILENGTVERRRSAAYFHDGNAEALITTIPSTIAEGQAPLYDPITVGDHIAAKLGGSRAGRRNEAGRETQRVLAATG</sequence>
<dbReference type="Pfam" id="PF03171">
    <property type="entry name" value="2OG-FeII_Oxy"/>
    <property type="match status" value="1"/>
</dbReference>
<dbReference type="STRING" id="401625.A0A0P1BRE6"/>
<accession>A0A0P1BRE6</accession>
<reference evidence="3 4" key="1">
    <citation type="submission" date="2014-09" db="EMBL/GenBank/DDBJ databases">
        <authorList>
            <person name="Magalhaes I.L.F."/>
            <person name="Oliveira U."/>
            <person name="Santos F.R."/>
            <person name="Vidigal T.H.D.A."/>
            <person name="Brescovit A.D."/>
            <person name="Santos A.J."/>
        </authorList>
    </citation>
    <scope>NUCLEOTIDE SEQUENCE [LARGE SCALE GENOMIC DNA]</scope>
</reference>
<evidence type="ECO:0000313" key="4">
    <source>
        <dbReference type="Proteomes" id="UP000054845"/>
    </source>
</evidence>
<dbReference type="InterPro" id="IPR050231">
    <property type="entry name" value="Iron_ascorbate_oxido_reductase"/>
</dbReference>
<dbReference type="PANTHER" id="PTHR47990">
    <property type="entry name" value="2-OXOGLUTARATE (2OG) AND FE(II)-DEPENDENT OXYGENASE SUPERFAMILY PROTEIN-RELATED"/>
    <property type="match status" value="1"/>
</dbReference>
<name>A0A0P1BRE6_9BASI</name>
<dbReference type="InterPro" id="IPR005123">
    <property type="entry name" value="Oxoglu/Fe-dep_dioxygenase_dom"/>
</dbReference>
<dbReference type="PROSITE" id="PS51471">
    <property type="entry name" value="FE2OG_OXY"/>
    <property type="match status" value="1"/>
</dbReference>
<dbReference type="Pfam" id="PF14226">
    <property type="entry name" value="DIOX_N"/>
    <property type="match status" value="1"/>
</dbReference>
<dbReference type="EMBL" id="CCYA01000389">
    <property type="protein sequence ID" value="CEH19464.1"/>
    <property type="molecule type" value="Genomic_DNA"/>
</dbReference>
<dbReference type="Gene3D" id="2.60.120.330">
    <property type="entry name" value="B-lactam Antibiotic, Isopenicillin N Synthase, Chain"/>
    <property type="match status" value="2"/>
</dbReference>
<evidence type="ECO:0000313" key="3">
    <source>
        <dbReference type="EMBL" id="CEH19464.1"/>
    </source>
</evidence>
<dbReference type="SUPFAM" id="SSF51197">
    <property type="entry name" value="Clavaminate synthase-like"/>
    <property type="match status" value="1"/>
</dbReference>